<keyword evidence="4" id="KW-0804">Transcription</keyword>
<evidence type="ECO:0000256" key="1">
    <source>
        <dbReference type="ARBA" id="ARBA00009437"/>
    </source>
</evidence>
<comment type="similarity">
    <text evidence="1">Belongs to the LysR transcriptional regulatory family.</text>
</comment>
<comment type="caution">
    <text evidence="6">The sequence shown here is derived from an EMBL/GenBank/DDBJ whole genome shotgun (WGS) entry which is preliminary data.</text>
</comment>
<name>A0ABT3QV77_9HYPH</name>
<keyword evidence="2" id="KW-0805">Transcription regulation</keyword>
<dbReference type="PRINTS" id="PR00039">
    <property type="entry name" value="HTHLYSR"/>
</dbReference>
<dbReference type="InterPro" id="IPR000847">
    <property type="entry name" value="LysR_HTH_N"/>
</dbReference>
<dbReference type="RefSeq" id="WP_265960500.1">
    <property type="nucleotide sequence ID" value="NZ_JAPEVI010000001.1"/>
</dbReference>
<dbReference type="InterPro" id="IPR005119">
    <property type="entry name" value="LysR_subst-bd"/>
</dbReference>
<proteinExistence type="inferred from homology"/>
<organism evidence="6 7">
    <name type="scientific">Roseibium salinum</name>
    <dbReference type="NCBI Taxonomy" id="1604349"/>
    <lineage>
        <taxon>Bacteria</taxon>
        <taxon>Pseudomonadati</taxon>
        <taxon>Pseudomonadota</taxon>
        <taxon>Alphaproteobacteria</taxon>
        <taxon>Hyphomicrobiales</taxon>
        <taxon>Stappiaceae</taxon>
        <taxon>Roseibium</taxon>
    </lineage>
</organism>
<dbReference type="SUPFAM" id="SSF53850">
    <property type="entry name" value="Periplasmic binding protein-like II"/>
    <property type="match status" value="1"/>
</dbReference>
<protein>
    <submittedName>
        <fullName evidence="6">LysR family transcriptional regulator</fullName>
    </submittedName>
</protein>
<gene>
    <name evidence="6" type="ORF">ON753_00015</name>
</gene>
<dbReference type="PANTHER" id="PTHR30126:SF98">
    <property type="entry name" value="HTH-TYPE TRANSCRIPTIONAL ACTIVATOR BAUR"/>
    <property type="match status" value="1"/>
</dbReference>
<evidence type="ECO:0000313" key="6">
    <source>
        <dbReference type="EMBL" id="MCX2720800.1"/>
    </source>
</evidence>
<evidence type="ECO:0000256" key="2">
    <source>
        <dbReference type="ARBA" id="ARBA00023015"/>
    </source>
</evidence>
<dbReference type="EMBL" id="JAPEVI010000001">
    <property type="protein sequence ID" value="MCX2720800.1"/>
    <property type="molecule type" value="Genomic_DNA"/>
</dbReference>
<feature type="domain" description="HTH lysR-type" evidence="5">
    <location>
        <begin position="11"/>
        <end position="68"/>
    </location>
</feature>
<dbReference type="PROSITE" id="PS50931">
    <property type="entry name" value="HTH_LYSR"/>
    <property type="match status" value="2"/>
</dbReference>
<dbReference type="Proteomes" id="UP001300261">
    <property type="component" value="Unassembled WGS sequence"/>
</dbReference>
<dbReference type="Pfam" id="PF03466">
    <property type="entry name" value="LysR_substrate"/>
    <property type="match status" value="1"/>
</dbReference>
<dbReference type="Gene3D" id="1.10.10.10">
    <property type="entry name" value="Winged helix-like DNA-binding domain superfamily/Winged helix DNA-binding domain"/>
    <property type="match status" value="2"/>
</dbReference>
<dbReference type="CDD" id="cd08435">
    <property type="entry name" value="PBP2_GbpR"/>
    <property type="match status" value="1"/>
</dbReference>
<keyword evidence="3" id="KW-0238">DNA-binding</keyword>
<keyword evidence="7" id="KW-1185">Reference proteome</keyword>
<evidence type="ECO:0000259" key="5">
    <source>
        <dbReference type="PROSITE" id="PS50931"/>
    </source>
</evidence>
<dbReference type="InterPro" id="IPR037405">
    <property type="entry name" value="GbpR_PBP2"/>
</dbReference>
<dbReference type="SUPFAM" id="SSF46785">
    <property type="entry name" value="Winged helix' DNA-binding domain"/>
    <property type="match status" value="2"/>
</dbReference>
<feature type="domain" description="HTH lysR-type" evidence="5">
    <location>
        <begin position="111"/>
        <end position="168"/>
    </location>
</feature>
<evidence type="ECO:0000313" key="7">
    <source>
        <dbReference type="Proteomes" id="UP001300261"/>
    </source>
</evidence>
<sequence>MASLKNQREFINLRHLRVFCEVARKGGISAAAETVRLSQPAVTQAIAKLETTLDMPLFVRSSTGMFLTDGGTIFERRANRALDLIRTGCSLALSKNGRTKNARLHPFDHLITSTQLRALLAVGEFGNYSLAARRIGISQPSLHRVARELEKTSGLDFYVKTAQGIELTEPAQFLAQYTRLALSELRQGFEELDASKGIDSARIVVGTLPLARSFILPKAISDLTRVRPGVSISVVDGPYNDLLHGLRHGEIDFIIGALRDPVPIEDVEQQELFRDRLGIYARSGHPLTQKASVTLADLARYPWIISREGTPTRSHFDQFFQRADMPLPGQLVESSSLVLLRGILRQSDRLTMISSHQVREEEALGQVRRIPIDLANTERPIGITTRTDWKPTQSQSLLIQLLHEASNSA</sequence>
<evidence type="ECO:0000256" key="4">
    <source>
        <dbReference type="ARBA" id="ARBA00023163"/>
    </source>
</evidence>
<dbReference type="Gene3D" id="3.40.190.10">
    <property type="entry name" value="Periplasmic binding protein-like II"/>
    <property type="match status" value="2"/>
</dbReference>
<dbReference type="PANTHER" id="PTHR30126">
    <property type="entry name" value="HTH-TYPE TRANSCRIPTIONAL REGULATOR"/>
    <property type="match status" value="1"/>
</dbReference>
<dbReference type="InterPro" id="IPR036390">
    <property type="entry name" value="WH_DNA-bd_sf"/>
</dbReference>
<dbReference type="Pfam" id="PF00126">
    <property type="entry name" value="HTH_1"/>
    <property type="match status" value="2"/>
</dbReference>
<evidence type="ECO:0000256" key="3">
    <source>
        <dbReference type="ARBA" id="ARBA00023125"/>
    </source>
</evidence>
<reference evidence="6 7" key="1">
    <citation type="journal article" date="2016" name="Int. J. Syst. Evol. Microbiol.">
        <title>Labrenzia salina sp. nov., isolated from the rhizosphere of the halophyte Arthrocnemum macrostachyum.</title>
        <authorList>
            <person name="Camacho M."/>
            <person name="Redondo-Gomez S."/>
            <person name="Rodriguez-Llorente I."/>
            <person name="Rohde M."/>
            <person name="Sproer C."/>
            <person name="Schumann P."/>
            <person name="Klenk H.P."/>
            <person name="Montero-Calasanz M.D.C."/>
        </authorList>
    </citation>
    <scope>NUCLEOTIDE SEQUENCE [LARGE SCALE GENOMIC DNA]</scope>
    <source>
        <strain evidence="6 7">DSM 29163</strain>
    </source>
</reference>
<accession>A0ABT3QV77</accession>
<dbReference type="InterPro" id="IPR036388">
    <property type="entry name" value="WH-like_DNA-bd_sf"/>
</dbReference>